<keyword evidence="2" id="KW-1185">Reference proteome</keyword>
<comment type="caution">
    <text evidence="1">The sequence shown here is derived from an EMBL/GenBank/DDBJ whole genome shotgun (WGS) entry which is preliminary data.</text>
</comment>
<protein>
    <submittedName>
        <fullName evidence="1">Uncharacterized protein</fullName>
    </submittedName>
</protein>
<reference evidence="2" key="1">
    <citation type="journal article" date="2019" name="Nat. Commun.">
        <title>The genome of broomcorn millet.</title>
        <authorList>
            <person name="Zou C."/>
            <person name="Miki D."/>
            <person name="Li D."/>
            <person name="Tang Q."/>
            <person name="Xiao L."/>
            <person name="Rajput S."/>
            <person name="Deng P."/>
            <person name="Jia W."/>
            <person name="Huang R."/>
            <person name="Zhang M."/>
            <person name="Sun Y."/>
            <person name="Hu J."/>
            <person name="Fu X."/>
            <person name="Schnable P.S."/>
            <person name="Li F."/>
            <person name="Zhang H."/>
            <person name="Feng B."/>
            <person name="Zhu X."/>
            <person name="Liu R."/>
            <person name="Schnable J.C."/>
            <person name="Zhu J.-K."/>
            <person name="Zhang H."/>
        </authorList>
    </citation>
    <scope>NUCLEOTIDE SEQUENCE [LARGE SCALE GENOMIC DNA]</scope>
</reference>
<dbReference type="OrthoDB" id="10501818at2759"/>
<evidence type="ECO:0000313" key="2">
    <source>
        <dbReference type="Proteomes" id="UP000275267"/>
    </source>
</evidence>
<sequence>MNTLAFALVEHLKAVTARYCAPSGELLQTRCCICSVSCYCPVPSVPVNAGKTILQIREHLKFVGVVDPWAAQTKNSVTHISDLNTARRSFRPNFLKLVQ</sequence>
<gene>
    <name evidence="1" type="ORF">C2845_PM18G02600</name>
</gene>
<dbReference type="Proteomes" id="UP000275267">
    <property type="component" value="Unassembled WGS sequence"/>
</dbReference>
<dbReference type="AlphaFoldDB" id="A0A3L6PJU8"/>
<proteinExistence type="predicted"/>
<evidence type="ECO:0000313" key="1">
    <source>
        <dbReference type="EMBL" id="RLM58422.1"/>
    </source>
</evidence>
<accession>A0A3L6PJU8</accession>
<dbReference type="EMBL" id="PQIB02000017">
    <property type="protein sequence ID" value="RLM58422.1"/>
    <property type="molecule type" value="Genomic_DNA"/>
</dbReference>
<name>A0A3L6PJU8_PANMI</name>
<organism evidence="1 2">
    <name type="scientific">Panicum miliaceum</name>
    <name type="common">Proso millet</name>
    <name type="synonym">Broomcorn millet</name>
    <dbReference type="NCBI Taxonomy" id="4540"/>
    <lineage>
        <taxon>Eukaryota</taxon>
        <taxon>Viridiplantae</taxon>
        <taxon>Streptophyta</taxon>
        <taxon>Embryophyta</taxon>
        <taxon>Tracheophyta</taxon>
        <taxon>Spermatophyta</taxon>
        <taxon>Magnoliopsida</taxon>
        <taxon>Liliopsida</taxon>
        <taxon>Poales</taxon>
        <taxon>Poaceae</taxon>
        <taxon>PACMAD clade</taxon>
        <taxon>Panicoideae</taxon>
        <taxon>Panicodae</taxon>
        <taxon>Paniceae</taxon>
        <taxon>Panicinae</taxon>
        <taxon>Panicum</taxon>
        <taxon>Panicum sect. Panicum</taxon>
    </lineage>
</organism>